<name>A0A7S3LIN1_9STRA</name>
<dbReference type="AlphaFoldDB" id="A0A7S3LIN1"/>
<evidence type="ECO:0000256" key="5">
    <source>
        <dbReference type="SAM" id="MobiDB-lite"/>
    </source>
</evidence>
<keyword evidence="3" id="KW-0442">Lipid degradation</keyword>
<protein>
    <recommendedName>
        <fullName evidence="1">1-alkyl-2-acetylglycerophosphocholine esterase</fullName>
        <ecNumber evidence="1">3.1.1.47</ecNumber>
    </recommendedName>
</protein>
<evidence type="ECO:0000256" key="3">
    <source>
        <dbReference type="ARBA" id="ARBA00022963"/>
    </source>
</evidence>
<dbReference type="GO" id="GO:0016042">
    <property type="term" value="P:lipid catabolic process"/>
    <property type="evidence" value="ECO:0007669"/>
    <property type="project" value="UniProtKB-KW"/>
</dbReference>
<dbReference type="PANTHER" id="PTHR10272">
    <property type="entry name" value="PLATELET-ACTIVATING FACTOR ACETYLHYDROLASE"/>
    <property type="match status" value="1"/>
</dbReference>
<organism evidence="6">
    <name type="scientific">Aplanochytrium stocchinoi</name>
    <dbReference type="NCBI Taxonomy" id="215587"/>
    <lineage>
        <taxon>Eukaryota</taxon>
        <taxon>Sar</taxon>
        <taxon>Stramenopiles</taxon>
        <taxon>Bigyra</taxon>
        <taxon>Labyrinthulomycetes</taxon>
        <taxon>Thraustochytrida</taxon>
        <taxon>Thraustochytriidae</taxon>
        <taxon>Aplanochytrium</taxon>
    </lineage>
</organism>
<dbReference type="Pfam" id="PF03403">
    <property type="entry name" value="PAF-AH_p_II"/>
    <property type="match status" value="1"/>
</dbReference>
<proteinExistence type="predicted"/>
<sequence length="424" mass="47749">MKFFWKLLGARGEISPPLGHARVGLLRFRFPDSAYCHIFYPAVGVGPDIENTSHPEAPYVRREAVVGLAKFLKLPVWLTSMLTSINHPFVEGAPVYNNKETASDHQEQPEPQGKLCPCPDANKFKQYPVLIFSHGLGGTAELYSKFCSDVSSHGFIVIAVEHEDGSGSFHKTKNGDKVYYQQPPNGMTYTRTNVIDFREPFLKKRKNEVAKIVGFLHKKGFDEMNSLSDLEKQVFQHIDSNSIYLGGHSFGGCSTAYTAYHFEKNKDDDTVMEIFTKVKGYVFLDIWSYPLPEEVLDKGIQKPMISILSESFAYNNEISFTSKFIGSSNCMHSSYIEGTVHQQFSDSPWLTNSNFIKRKAFMEGNTDRDISQKIVIDVVTKFLTDPHDGTNSVGKNIPYLKEMHQERTTGSKKATEESAEISST</sequence>
<evidence type="ECO:0000313" key="6">
    <source>
        <dbReference type="EMBL" id="CAE0431619.1"/>
    </source>
</evidence>
<evidence type="ECO:0000256" key="4">
    <source>
        <dbReference type="ARBA" id="ARBA00023098"/>
    </source>
</evidence>
<dbReference type="PANTHER" id="PTHR10272:SF0">
    <property type="entry name" value="PLATELET-ACTIVATING FACTOR ACETYLHYDROLASE"/>
    <property type="match status" value="1"/>
</dbReference>
<dbReference type="GO" id="GO:0003847">
    <property type="term" value="F:1-alkyl-2-acetylglycerophosphocholine esterase activity"/>
    <property type="evidence" value="ECO:0007669"/>
    <property type="project" value="UniProtKB-EC"/>
</dbReference>
<dbReference type="SUPFAM" id="SSF53474">
    <property type="entry name" value="alpha/beta-Hydrolases"/>
    <property type="match status" value="1"/>
</dbReference>
<evidence type="ECO:0000256" key="1">
    <source>
        <dbReference type="ARBA" id="ARBA00013201"/>
    </source>
</evidence>
<feature type="compositionally biased region" description="Basic and acidic residues" evidence="5">
    <location>
        <begin position="401"/>
        <end position="416"/>
    </location>
</feature>
<keyword evidence="4" id="KW-0443">Lipid metabolism</keyword>
<dbReference type="EC" id="3.1.1.47" evidence="1"/>
<dbReference type="Gene3D" id="3.40.50.1820">
    <property type="entry name" value="alpha/beta hydrolase"/>
    <property type="match status" value="1"/>
</dbReference>
<evidence type="ECO:0000256" key="2">
    <source>
        <dbReference type="ARBA" id="ARBA00022801"/>
    </source>
</evidence>
<dbReference type="InterPro" id="IPR029058">
    <property type="entry name" value="AB_hydrolase_fold"/>
</dbReference>
<dbReference type="EMBL" id="HBIN01002908">
    <property type="protein sequence ID" value="CAE0431619.1"/>
    <property type="molecule type" value="Transcribed_RNA"/>
</dbReference>
<reference evidence="6" key="1">
    <citation type="submission" date="2021-01" db="EMBL/GenBank/DDBJ databases">
        <authorList>
            <person name="Corre E."/>
            <person name="Pelletier E."/>
            <person name="Niang G."/>
            <person name="Scheremetjew M."/>
            <person name="Finn R."/>
            <person name="Kale V."/>
            <person name="Holt S."/>
            <person name="Cochrane G."/>
            <person name="Meng A."/>
            <person name="Brown T."/>
            <person name="Cohen L."/>
        </authorList>
    </citation>
    <scope>NUCLEOTIDE SEQUENCE</scope>
    <source>
        <strain evidence="6">GSBS06</strain>
    </source>
</reference>
<gene>
    <name evidence="6" type="ORF">ASTO00021_LOCUS1956</name>
</gene>
<feature type="region of interest" description="Disordered" evidence="5">
    <location>
        <begin position="401"/>
        <end position="424"/>
    </location>
</feature>
<keyword evidence="2" id="KW-0378">Hydrolase</keyword>
<accession>A0A7S3LIN1</accession>